<accession>A0A0C9Z3N9</accession>
<dbReference type="AlphaFoldDB" id="A0A0C9Z3N9"/>
<organism evidence="1 2">
    <name type="scientific">Pisolithus microcarpus 441</name>
    <dbReference type="NCBI Taxonomy" id="765257"/>
    <lineage>
        <taxon>Eukaryota</taxon>
        <taxon>Fungi</taxon>
        <taxon>Dikarya</taxon>
        <taxon>Basidiomycota</taxon>
        <taxon>Agaricomycotina</taxon>
        <taxon>Agaricomycetes</taxon>
        <taxon>Agaricomycetidae</taxon>
        <taxon>Boletales</taxon>
        <taxon>Sclerodermatineae</taxon>
        <taxon>Pisolithaceae</taxon>
        <taxon>Pisolithus</taxon>
    </lineage>
</organism>
<sequence>MAPAGHSRVFGTGRECVSPSCSSSFFSSATRWSPNAPVLTTAIVIDWSTVQTFIGQLPRMWSVHDPLRQH</sequence>
<reference evidence="2" key="2">
    <citation type="submission" date="2015-01" db="EMBL/GenBank/DDBJ databases">
        <title>Evolutionary Origins and Diversification of the Mycorrhizal Mutualists.</title>
        <authorList>
            <consortium name="DOE Joint Genome Institute"/>
            <consortium name="Mycorrhizal Genomics Consortium"/>
            <person name="Kohler A."/>
            <person name="Kuo A."/>
            <person name="Nagy L.G."/>
            <person name="Floudas D."/>
            <person name="Copeland A."/>
            <person name="Barry K.W."/>
            <person name="Cichocki N."/>
            <person name="Veneault-Fourrey C."/>
            <person name="LaButti K."/>
            <person name="Lindquist E.A."/>
            <person name="Lipzen A."/>
            <person name="Lundell T."/>
            <person name="Morin E."/>
            <person name="Murat C."/>
            <person name="Riley R."/>
            <person name="Ohm R."/>
            <person name="Sun H."/>
            <person name="Tunlid A."/>
            <person name="Henrissat B."/>
            <person name="Grigoriev I.V."/>
            <person name="Hibbett D.S."/>
            <person name="Martin F."/>
        </authorList>
    </citation>
    <scope>NUCLEOTIDE SEQUENCE [LARGE SCALE GENOMIC DNA]</scope>
    <source>
        <strain evidence="2">441</strain>
    </source>
</reference>
<gene>
    <name evidence="1" type="ORF">PISMIDRAFT_678978</name>
</gene>
<dbReference type="EMBL" id="KN833723">
    <property type="protein sequence ID" value="KIK23731.1"/>
    <property type="molecule type" value="Genomic_DNA"/>
</dbReference>
<dbReference type="HOGENOM" id="CLU_2758768_0_0_1"/>
<dbReference type="Proteomes" id="UP000054018">
    <property type="component" value="Unassembled WGS sequence"/>
</dbReference>
<evidence type="ECO:0000313" key="2">
    <source>
        <dbReference type="Proteomes" id="UP000054018"/>
    </source>
</evidence>
<keyword evidence="2" id="KW-1185">Reference proteome</keyword>
<protein>
    <submittedName>
        <fullName evidence="1">Unplaced genomic scaffold scaffold_39, whole genome shotgun sequence</fullName>
    </submittedName>
</protein>
<evidence type="ECO:0000313" key="1">
    <source>
        <dbReference type="EMBL" id="KIK23731.1"/>
    </source>
</evidence>
<name>A0A0C9Z3N9_9AGAM</name>
<reference evidence="1 2" key="1">
    <citation type="submission" date="2014-04" db="EMBL/GenBank/DDBJ databases">
        <authorList>
            <consortium name="DOE Joint Genome Institute"/>
            <person name="Kuo A."/>
            <person name="Kohler A."/>
            <person name="Costa M.D."/>
            <person name="Nagy L.G."/>
            <person name="Floudas D."/>
            <person name="Copeland A."/>
            <person name="Barry K.W."/>
            <person name="Cichocki N."/>
            <person name="Veneault-Fourrey C."/>
            <person name="LaButti K."/>
            <person name="Lindquist E.A."/>
            <person name="Lipzen A."/>
            <person name="Lundell T."/>
            <person name="Morin E."/>
            <person name="Murat C."/>
            <person name="Sun H."/>
            <person name="Tunlid A."/>
            <person name="Henrissat B."/>
            <person name="Grigoriev I.V."/>
            <person name="Hibbett D.S."/>
            <person name="Martin F."/>
            <person name="Nordberg H.P."/>
            <person name="Cantor M.N."/>
            <person name="Hua S.X."/>
        </authorList>
    </citation>
    <scope>NUCLEOTIDE SEQUENCE [LARGE SCALE GENOMIC DNA]</scope>
    <source>
        <strain evidence="1 2">441</strain>
    </source>
</reference>
<proteinExistence type="predicted"/>